<dbReference type="SMART" id="SM00974">
    <property type="entry name" value="T5orf172"/>
    <property type="match status" value="1"/>
</dbReference>
<dbReference type="Proteomes" id="UP000799429">
    <property type="component" value="Unassembled WGS sequence"/>
</dbReference>
<name>A0A9P4S6H1_9PEZI</name>
<evidence type="ECO:0000313" key="3">
    <source>
        <dbReference type="EMBL" id="KAF2836075.1"/>
    </source>
</evidence>
<feature type="compositionally biased region" description="Basic residues" evidence="1">
    <location>
        <begin position="342"/>
        <end position="356"/>
    </location>
</feature>
<protein>
    <recommendedName>
        <fullName evidence="2">Bacteriophage T5 Orf172 DNA-binding domain-containing protein</fullName>
    </recommendedName>
</protein>
<feature type="region of interest" description="Disordered" evidence="1">
    <location>
        <begin position="324"/>
        <end position="362"/>
    </location>
</feature>
<feature type="domain" description="Bacteriophage T5 Orf172 DNA-binding" evidence="2">
    <location>
        <begin position="581"/>
        <end position="680"/>
    </location>
</feature>
<feature type="compositionally biased region" description="Polar residues" evidence="1">
    <location>
        <begin position="197"/>
        <end position="206"/>
    </location>
</feature>
<accession>A0A9P4S6H1</accession>
<evidence type="ECO:0000259" key="2">
    <source>
        <dbReference type="SMART" id="SM00974"/>
    </source>
</evidence>
<feature type="compositionally biased region" description="Polar residues" evidence="1">
    <location>
        <begin position="161"/>
        <end position="170"/>
    </location>
</feature>
<dbReference type="AlphaFoldDB" id="A0A9P4S6H1"/>
<feature type="compositionally biased region" description="Pro residues" evidence="1">
    <location>
        <begin position="255"/>
        <end position="265"/>
    </location>
</feature>
<comment type="caution">
    <text evidence="3">The sequence shown here is derived from an EMBL/GenBank/DDBJ whole genome shotgun (WGS) entry which is preliminary data.</text>
</comment>
<evidence type="ECO:0000313" key="4">
    <source>
        <dbReference type="Proteomes" id="UP000799429"/>
    </source>
</evidence>
<feature type="compositionally biased region" description="Polar residues" evidence="1">
    <location>
        <begin position="238"/>
        <end position="248"/>
    </location>
</feature>
<dbReference type="EMBL" id="MU006105">
    <property type="protein sequence ID" value="KAF2836075.1"/>
    <property type="molecule type" value="Genomic_DNA"/>
</dbReference>
<feature type="compositionally biased region" description="Polar residues" evidence="1">
    <location>
        <begin position="324"/>
        <end position="341"/>
    </location>
</feature>
<feature type="compositionally biased region" description="Polar residues" evidence="1">
    <location>
        <begin position="177"/>
        <end position="187"/>
    </location>
</feature>
<evidence type="ECO:0000256" key="1">
    <source>
        <dbReference type="SAM" id="MobiDB-lite"/>
    </source>
</evidence>
<dbReference type="InterPro" id="IPR018306">
    <property type="entry name" value="Phage_T5_Orf172_DNA-bd"/>
</dbReference>
<organism evidence="3 4">
    <name type="scientific">Patellaria atrata CBS 101060</name>
    <dbReference type="NCBI Taxonomy" id="1346257"/>
    <lineage>
        <taxon>Eukaryota</taxon>
        <taxon>Fungi</taxon>
        <taxon>Dikarya</taxon>
        <taxon>Ascomycota</taxon>
        <taxon>Pezizomycotina</taxon>
        <taxon>Dothideomycetes</taxon>
        <taxon>Dothideomycetes incertae sedis</taxon>
        <taxon>Patellariales</taxon>
        <taxon>Patellariaceae</taxon>
        <taxon>Patellaria</taxon>
    </lineage>
</organism>
<dbReference type="Pfam" id="PF10544">
    <property type="entry name" value="T5orf172"/>
    <property type="match status" value="1"/>
</dbReference>
<dbReference type="OrthoDB" id="3511049at2759"/>
<keyword evidence="4" id="KW-1185">Reference proteome</keyword>
<feature type="region of interest" description="Disordered" evidence="1">
    <location>
        <begin position="161"/>
        <end position="271"/>
    </location>
</feature>
<proteinExistence type="predicted"/>
<reference evidence="3" key="1">
    <citation type="journal article" date="2020" name="Stud. Mycol.">
        <title>101 Dothideomycetes genomes: a test case for predicting lifestyles and emergence of pathogens.</title>
        <authorList>
            <person name="Haridas S."/>
            <person name="Albert R."/>
            <person name="Binder M."/>
            <person name="Bloem J."/>
            <person name="Labutti K."/>
            <person name="Salamov A."/>
            <person name="Andreopoulos B."/>
            <person name="Baker S."/>
            <person name="Barry K."/>
            <person name="Bills G."/>
            <person name="Bluhm B."/>
            <person name="Cannon C."/>
            <person name="Castanera R."/>
            <person name="Culley D."/>
            <person name="Daum C."/>
            <person name="Ezra D."/>
            <person name="Gonzalez J."/>
            <person name="Henrissat B."/>
            <person name="Kuo A."/>
            <person name="Liang C."/>
            <person name="Lipzen A."/>
            <person name="Lutzoni F."/>
            <person name="Magnuson J."/>
            <person name="Mondo S."/>
            <person name="Nolan M."/>
            <person name="Ohm R."/>
            <person name="Pangilinan J."/>
            <person name="Park H.-J."/>
            <person name="Ramirez L."/>
            <person name="Alfaro M."/>
            <person name="Sun H."/>
            <person name="Tritt A."/>
            <person name="Yoshinaga Y."/>
            <person name="Zwiers L.-H."/>
            <person name="Turgeon B."/>
            <person name="Goodwin S."/>
            <person name="Spatafora J."/>
            <person name="Crous P."/>
            <person name="Grigoriev I."/>
        </authorList>
    </citation>
    <scope>NUCLEOTIDE SEQUENCE</scope>
    <source>
        <strain evidence="3">CBS 101060</strain>
    </source>
</reference>
<sequence>MSTQINVIPFHSSSELEPRPSSQNWIRCIASNTEGYRCSNIIAQDNLQAVFKILEPCGTLDDLRVMIGLFLCDSHYKDFLPNGNGHIFIREKETTNLAELAAILDDLTHIFSDLLRDKRRSKYFKSSEKGRQPLKAQWNDHVVDAKDWGYIIYSRSRDTQSLIAQHSPHSGSGPRDIQSSNDQQCPSTPDAERQRNKSLGTQQYPSTPERGRNNSQSFCAQQFPPTPDPSPCGIRPSNILQSPQTQDSSLRRIPPCEPQQCPLPPGSKSLTSQSIINNERIRRVRVKPTFRFSFRYPPTSSLSPDIVETLCSASENQHSELFNFSASSYNPPSDAQQTPTKRPSKKSPRRLNRRPISRPILSVTQSTRAEDFVGQNDVQHFQSWCEWKNNIDRASAATRQTPTKQPISALTKRPTERPIIDNIKSAAAEEVIRQNDEQDFQPSTSGLEPQNEFDGVFAGPLDTTIVYDLTRDDSDGASEEVAFSNSEKNFLNLTITGVPRNEERREVETSASSSGVTLVGLDMKTDSLYPSIPNNLNYIFPENLLTPSDIDSKIRFLLNEKIRGDANQPHQVGRIYILSSPQRPGLLKIGHSSNIHTRKKQLSDICKINVEEIPYGPQDGATPYFRRVERLVHTDLHNSQRRFHCPSPRCKRNGNTDTGILHQEWFAVDKNTAVRTVRRWLAFTQRDPYDDHGELKRFWVNKISRMPGPGIEEKAGDHALRAARWDGEINPSLGDWVVVFCTEAWMMRRQLVSAVEAAVVLALLPRLWSLLWFAVRVNGAVVAWRDRV</sequence>
<gene>
    <name evidence="3" type="ORF">M501DRAFT_283202</name>
</gene>